<sequence>MRRLLFLFLFLVMSCGGGQESARIVLRMTSSLAPYYTKVSIRISGKEFEPILQSKEGIFYPGDRVSFEVNMPEGKERLIEAVIYDPEGKPLYYASKTLDLSKDSTVIMDMKPSQKKVNSYQLFSDGKKPIGNVVFYLFSEDLYSINASFSTSQNADAYPYMVGSYMAYYDGKAWRFLYLPEPSDAHILFYGRYTLPAELPPGIESMKVYGSYEGILTSTDKSLSLLSERMLSDGTAILTGFSDGIYYSVSKGSISFKRACQEEGECRSLNIDITGEKPDTYTLFASYGGIRFPVAYGELFIYKPYLTYYLYMDGMVKEPCVMRYSIFTELKDFTGSAGVSINLRAVSFEGIKPNATLRLYSTDGNFEMEGHCESSSKGILKIPYWDSLYAESIYPDGKVVGVYLRPEDNSLTFPDVDLEVSAYELKDNYLLLEFKRGTTLAWCSLKLFSEGFELTVDKIPPWRSYLKFKRLENFFDKLPDYTLRCYSEDGRYYVEVSSAPKKVLYLLR</sequence>
<evidence type="ECO:0000313" key="2">
    <source>
        <dbReference type="Proteomes" id="UP000002574"/>
    </source>
</evidence>
<dbReference type="PROSITE" id="PS51257">
    <property type="entry name" value="PROKAR_LIPOPROTEIN"/>
    <property type="match status" value="1"/>
</dbReference>
<dbReference type="STRING" id="608538.HTH_1381"/>
<accession>D3DJ30</accession>
<dbReference type="RefSeq" id="WP_012964012.1">
    <property type="nucleotide sequence ID" value="NC_013799.1"/>
</dbReference>
<organism evidence="1 2">
    <name type="scientific">Hydrogenobacter thermophilus (strain DSM 6534 / IAM 12695 / TK-6)</name>
    <dbReference type="NCBI Taxonomy" id="608538"/>
    <lineage>
        <taxon>Bacteria</taxon>
        <taxon>Pseudomonadati</taxon>
        <taxon>Aquificota</taxon>
        <taxon>Aquificia</taxon>
        <taxon>Aquificales</taxon>
        <taxon>Aquificaceae</taxon>
        <taxon>Hydrogenobacter</taxon>
    </lineage>
</organism>
<dbReference type="EMBL" id="AP011112">
    <property type="protein sequence ID" value="BAI69832.1"/>
    <property type="molecule type" value="Genomic_DNA"/>
</dbReference>
<evidence type="ECO:0008006" key="3">
    <source>
        <dbReference type="Google" id="ProtNLM"/>
    </source>
</evidence>
<dbReference type="Proteomes" id="UP000002574">
    <property type="component" value="Chromosome"/>
</dbReference>
<keyword evidence="2" id="KW-1185">Reference proteome</keyword>
<dbReference type="AlphaFoldDB" id="D3DJ30"/>
<reference evidence="1 2" key="1">
    <citation type="journal article" date="2010" name="J. Bacteriol.">
        <title>Complete genome sequence of the thermophilic, obligately chemolithoautotrophic hydrogen-oxidizing bacterium Hydrogenobacter thermophilus TK-6.</title>
        <authorList>
            <person name="Arai H."/>
            <person name="Kanbe H."/>
            <person name="Ishii M."/>
            <person name="Igarashi Y."/>
        </authorList>
    </citation>
    <scope>NUCLEOTIDE SEQUENCE [LARGE SCALE GENOMIC DNA]</scope>
    <source>
        <strain evidence="2">DSM 6534 / IAM 12695 / TK-6 [Tokyo]</strain>
    </source>
</reference>
<dbReference type="KEGG" id="hth:HTH_1381"/>
<proteinExistence type="predicted"/>
<name>D3DJ30_HYDTT</name>
<dbReference type="OrthoDB" id="2510110at2"/>
<evidence type="ECO:0000313" key="1">
    <source>
        <dbReference type="EMBL" id="BAI69832.1"/>
    </source>
</evidence>
<gene>
    <name evidence="1" type="ordered locus">HTH_1381</name>
</gene>
<protein>
    <recommendedName>
        <fullName evidence="3">Lipoprotein</fullName>
    </recommendedName>
</protein>